<dbReference type="Proteomes" id="UP001159363">
    <property type="component" value="Chromosome 11"/>
</dbReference>
<sequence length="128" mass="13844">MKMSGKRKIPEKTRRPATSFGTIPACENPGATSPGIESGSPSWEVSSLNCYTTAAPFVPEYGLSVGGVFLSHIRRETEAKKFDGCQESTSRAGQLPNKYAVLKPRPGYVDDGFGTYRVGCGPRHVFVK</sequence>
<accession>A0ABQ9GF51</accession>
<protein>
    <submittedName>
        <fullName evidence="2">Uncharacterized protein</fullName>
    </submittedName>
</protein>
<feature type="region of interest" description="Disordered" evidence="1">
    <location>
        <begin position="1"/>
        <end position="41"/>
    </location>
</feature>
<reference evidence="2 3" key="1">
    <citation type="submission" date="2023-02" db="EMBL/GenBank/DDBJ databases">
        <title>LHISI_Scaffold_Assembly.</title>
        <authorList>
            <person name="Stuart O.P."/>
            <person name="Cleave R."/>
            <person name="Magrath M.J.L."/>
            <person name="Mikheyev A.S."/>
        </authorList>
    </citation>
    <scope>NUCLEOTIDE SEQUENCE [LARGE SCALE GENOMIC DNA]</scope>
    <source>
        <strain evidence="2">Daus_M_001</strain>
        <tissue evidence="2">Leg muscle</tissue>
    </source>
</reference>
<dbReference type="EMBL" id="JARBHB010000012">
    <property type="protein sequence ID" value="KAJ8870842.1"/>
    <property type="molecule type" value="Genomic_DNA"/>
</dbReference>
<keyword evidence="3" id="KW-1185">Reference proteome</keyword>
<comment type="caution">
    <text evidence="2">The sequence shown here is derived from an EMBL/GenBank/DDBJ whole genome shotgun (WGS) entry which is preliminary data.</text>
</comment>
<evidence type="ECO:0000313" key="3">
    <source>
        <dbReference type="Proteomes" id="UP001159363"/>
    </source>
</evidence>
<organism evidence="2 3">
    <name type="scientific">Dryococelus australis</name>
    <dbReference type="NCBI Taxonomy" id="614101"/>
    <lineage>
        <taxon>Eukaryota</taxon>
        <taxon>Metazoa</taxon>
        <taxon>Ecdysozoa</taxon>
        <taxon>Arthropoda</taxon>
        <taxon>Hexapoda</taxon>
        <taxon>Insecta</taxon>
        <taxon>Pterygota</taxon>
        <taxon>Neoptera</taxon>
        <taxon>Polyneoptera</taxon>
        <taxon>Phasmatodea</taxon>
        <taxon>Verophasmatodea</taxon>
        <taxon>Anareolatae</taxon>
        <taxon>Phasmatidae</taxon>
        <taxon>Eurycanthinae</taxon>
        <taxon>Dryococelus</taxon>
    </lineage>
</organism>
<proteinExistence type="predicted"/>
<gene>
    <name evidence="2" type="ORF">PR048_027143</name>
</gene>
<evidence type="ECO:0000256" key="1">
    <source>
        <dbReference type="SAM" id="MobiDB-lite"/>
    </source>
</evidence>
<name>A0ABQ9GF51_9NEOP</name>
<evidence type="ECO:0000313" key="2">
    <source>
        <dbReference type="EMBL" id="KAJ8870842.1"/>
    </source>
</evidence>